<sequence>MDYKNLTHQDEDTNVSMKQTIIAIDQRIASLEDKMNVVLELCLKQNGLAKEVKSALDEIKEEVKSAKLMSMLGRESTGGLQANTGVAAQETPTIPTKCPECGAEHQMQEVKETVRGEDGSILHTDVPAFECQICGEIMFTADSYRYMERS</sequence>
<proteinExistence type="predicted"/>
<dbReference type="NCBIfam" id="TIGR03831">
    <property type="entry name" value="YgiT_finger"/>
    <property type="match status" value="1"/>
</dbReference>
<dbReference type="Proteomes" id="UP000190188">
    <property type="component" value="Unassembled WGS sequence"/>
</dbReference>
<evidence type="ECO:0000313" key="1">
    <source>
        <dbReference type="EMBL" id="OPA81354.1"/>
    </source>
</evidence>
<dbReference type="RefSeq" id="WP_158081610.1">
    <property type="nucleotide sequence ID" value="NZ_MSZX01000001.1"/>
</dbReference>
<name>A0A1T2XNA8_9BACL</name>
<protein>
    <submittedName>
        <fullName evidence="1">Uncharacterized protein</fullName>
    </submittedName>
</protein>
<gene>
    <name evidence="1" type="ORF">BVG16_03305</name>
</gene>
<organism evidence="1 2">
    <name type="scientific">Paenibacillus selenitireducens</name>
    <dbReference type="NCBI Taxonomy" id="1324314"/>
    <lineage>
        <taxon>Bacteria</taxon>
        <taxon>Bacillati</taxon>
        <taxon>Bacillota</taxon>
        <taxon>Bacilli</taxon>
        <taxon>Bacillales</taxon>
        <taxon>Paenibacillaceae</taxon>
        <taxon>Paenibacillus</taxon>
    </lineage>
</organism>
<dbReference type="AlphaFoldDB" id="A0A1T2XNA8"/>
<dbReference type="OrthoDB" id="2614935at2"/>
<comment type="caution">
    <text evidence="1">The sequence shown here is derived from an EMBL/GenBank/DDBJ whole genome shotgun (WGS) entry which is preliminary data.</text>
</comment>
<dbReference type="EMBL" id="MSZX01000001">
    <property type="protein sequence ID" value="OPA81354.1"/>
    <property type="molecule type" value="Genomic_DNA"/>
</dbReference>
<keyword evidence="2" id="KW-1185">Reference proteome</keyword>
<reference evidence="1 2" key="1">
    <citation type="submission" date="2017-01" db="EMBL/GenBank/DDBJ databases">
        <title>Genome analysis of Paenibacillus selenitrireducens ES3-24.</title>
        <authorList>
            <person name="Xu D."/>
            <person name="Yao R."/>
            <person name="Zheng S."/>
        </authorList>
    </citation>
    <scope>NUCLEOTIDE SEQUENCE [LARGE SCALE GENOMIC DNA]</scope>
    <source>
        <strain evidence="1 2">ES3-24</strain>
    </source>
</reference>
<dbReference type="InterPro" id="IPR022453">
    <property type="entry name" value="Znf_MqsA-type"/>
</dbReference>
<accession>A0A1T2XNA8</accession>
<dbReference type="STRING" id="1324314.BVG16_03305"/>
<dbReference type="Gene3D" id="3.10.20.860">
    <property type="match status" value="1"/>
</dbReference>
<evidence type="ECO:0000313" key="2">
    <source>
        <dbReference type="Proteomes" id="UP000190188"/>
    </source>
</evidence>